<dbReference type="Gene3D" id="2.60.20.10">
    <property type="entry name" value="Crystallins"/>
    <property type="match status" value="1"/>
</dbReference>
<sequence length="323" mass="35386">MCSDVGLFPARKGQVHVVVEEDQAASGRSVCRGSPGRDGGPCDDRLPGHRGAGPRRLRRGLHLRQPQLLDPGVPQRCARAGREPRRPGTGQHLLHRQQHGPPHVLLRARELRRSRVPDRPRRVVGHAPRMDQRQDLVLPALLTEGDPHGITALRARPAGRARSRSPRAGRTVRSGAGTERNGQRADRKAAMRSSVEGRISVLSHAKRRLALLGAAVTLAASAGVLATAAPAEAAGCMENGRSLCLRKHDNYGGYSLPYNMPNVDSNLGQYQDQVSSIINDSHYSICFYEHPGYGGLEFRIGPWEWWATLPGWINDKISSFRPC</sequence>
<feature type="compositionally biased region" description="Basic residues" evidence="1">
    <location>
        <begin position="157"/>
        <end position="167"/>
    </location>
</feature>
<dbReference type="AlphaFoldDB" id="A0A5B8JJ37"/>
<dbReference type="KEGG" id="sqz:FQU76_32335"/>
<evidence type="ECO:0000313" key="3">
    <source>
        <dbReference type="Proteomes" id="UP000320580"/>
    </source>
</evidence>
<dbReference type="SUPFAM" id="SSF49695">
    <property type="entry name" value="gamma-Crystallin-like"/>
    <property type="match status" value="1"/>
</dbReference>
<proteinExistence type="predicted"/>
<dbReference type="Proteomes" id="UP000320580">
    <property type="component" value="Chromosome"/>
</dbReference>
<evidence type="ECO:0000256" key="1">
    <source>
        <dbReference type="SAM" id="MobiDB-lite"/>
    </source>
</evidence>
<organism evidence="2 3">
    <name type="scientific">Streptomyces qinzhouensis</name>
    <dbReference type="NCBI Taxonomy" id="2599401"/>
    <lineage>
        <taxon>Bacteria</taxon>
        <taxon>Bacillati</taxon>
        <taxon>Actinomycetota</taxon>
        <taxon>Actinomycetes</taxon>
        <taxon>Kitasatosporales</taxon>
        <taxon>Streptomycetaceae</taxon>
        <taxon>Streptomyces</taxon>
    </lineage>
</organism>
<dbReference type="Pfam" id="PF03995">
    <property type="entry name" value="Inhibitor_I36"/>
    <property type="match status" value="1"/>
</dbReference>
<gene>
    <name evidence="2" type="ORF">FQU76_32335</name>
</gene>
<reference evidence="2 3" key="1">
    <citation type="submission" date="2019-07" db="EMBL/GenBank/DDBJ databases">
        <authorList>
            <person name="Zhu P."/>
        </authorList>
    </citation>
    <scope>NUCLEOTIDE SEQUENCE [LARGE SCALE GENOMIC DNA]</scope>
    <source>
        <strain evidence="2 3">SSL-25</strain>
    </source>
</reference>
<dbReference type="InterPro" id="IPR011024">
    <property type="entry name" value="G_crystallin-like"/>
</dbReference>
<feature type="region of interest" description="Disordered" evidence="1">
    <location>
        <begin position="71"/>
        <end position="103"/>
    </location>
</feature>
<keyword evidence="3" id="KW-1185">Reference proteome</keyword>
<evidence type="ECO:0000313" key="2">
    <source>
        <dbReference type="EMBL" id="QDY80434.1"/>
    </source>
</evidence>
<dbReference type="OrthoDB" id="4338388at2"/>
<dbReference type="EMBL" id="CP042266">
    <property type="protein sequence ID" value="QDY80434.1"/>
    <property type="molecule type" value="Genomic_DNA"/>
</dbReference>
<protein>
    <submittedName>
        <fullName evidence="2">Uncharacterized protein</fullName>
    </submittedName>
</protein>
<name>A0A5B8JJ37_9ACTN</name>
<feature type="region of interest" description="Disordered" evidence="1">
    <location>
        <begin position="25"/>
        <end position="53"/>
    </location>
</feature>
<accession>A0A5B8JJ37</accession>
<feature type="region of interest" description="Disordered" evidence="1">
    <location>
        <begin position="157"/>
        <end position="192"/>
    </location>
</feature>